<name>A0ABD2Q3V8_9PLAT</name>
<evidence type="ECO:0000313" key="2">
    <source>
        <dbReference type="EMBL" id="KAL3314185.1"/>
    </source>
</evidence>
<gene>
    <name evidence="2" type="ORF">Ciccas_007199</name>
</gene>
<sequence>MKHLLITLLVALFMLQGMETSDLVRVRRDLHDHEVMETGAFKACTNKCKEQFHQCVRKEEYRLLEFKKHKDFIRDYIKECCLGGEADLTAPSTLSFATCMRDNCKAKLWGFDRIVLGGKKK</sequence>
<protein>
    <submittedName>
        <fullName evidence="2">Uncharacterized protein</fullName>
    </submittedName>
</protein>
<feature type="chain" id="PRO_5044777845" evidence="1">
    <location>
        <begin position="21"/>
        <end position="121"/>
    </location>
</feature>
<comment type="caution">
    <text evidence="2">The sequence shown here is derived from an EMBL/GenBank/DDBJ whole genome shotgun (WGS) entry which is preliminary data.</text>
</comment>
<keyword evidence="1" id="KW-0732">Signal</keyword>
<evidence type="ECO:0000256" key="1">
    <source>
        <dbReference type="SAM" id="SignalP"/>
    </source>
</evidence>
<keyword evidence="3" id="KW-1185">Reference proteome</keyword>
<feature type="signal peptide" evidence="1">
    <location>
        <begin position="1"/>
        <end position="20"/>
    </location>
</feature>
<accession>A0ABD2Q3V8</accession>
<proteinExistence type="predicted"/>
<organism evidence="2 3">
    <name type="scientific">Cichlidogyrus casuarinus</name>
    <dbReference type="NCBI Taxonomy" id="1844966"/>
    <lineage>
        <taxon>Eukaryota</taxon>
        <taxon>Metazoa</taxon>
        <taxon>Spiralia</taxon>
        <taxon>Lophotrochozoa</taxon>
        <taxon>Platyhelminthes</taxon>
        <taxon>Monogenea</taxon>
        <taxon>Monopisthocotylea</taxon>
        <taxon>Dactylogyridea</taxon>
        <taxon>Ancyrocephalidae</taxon>
        <taxon>Cichlidogyrus</taxon>
    </lineage>
</organism>
<dbReference type="EMBL" id="JBJKFK010001073">
    <property type="protein sequence ID" value="KAL3314185.1"/>
    <property type="molecule type" value="Genomic_DNA"/>
</dbReference>
<dbReference type="AlphaFoldDB" id="A0ABD2Q3V8"/>
<dbReference type="Proteomes" id="UP001626550">
    <property type="component" value="Unassembled WGS sequence"/>
</dbReference>
<evidence type="ECO:0000313" key="3">
    <source>
        <dbReference type="Proteomes" id="UP001626550"/>
    </source>
</evidence>
<reference evidence="2 3" key="1">
    <citation type="submission" date="2024-11" db="EMBL/GenBank/DDBJ databases">
        <title>Adaptive evolution of stress response genes in parasites aligns with host niche diversity.</title>
        <authorList>
            <person name="Hahn C."/>
            <person name="Resl P."/>
        </authorList>
    </citation>
    <scope>NUCLEOTIDE SEQUENCE [LARGE SCALE GENOMIC DNA]</scope>
    <source>
        <strain evidence="2">EGGRZ-B1_66</strain>
        <tissue evidence="2">Body</tissue>
    </source>
</reference>